<feature type="compositionally biased region" description="Basic residues" evidence="1">
    <location>
        <begin position="12"/>
        <end position="26"/>
    </location>
</feature>
<sequence>MQPPNSTVRGSARFRRTTTRGARHPLQRTCAGGRRLHGSTFDARPPRDLRARIGAIGWRGEPRFAGRTNVGGTGHMDVGPRRAAATGAMFHR</sequence>
<name>A3P3X6_BURP0</name>
<dbReference type="Proteomes" id="UP000006738">
    <property type="component" value="Chromosome II"/>
</dbReference>
<proteinExistence type="predicted"/>
<gene>
    <name evidence="2" type="ordered locus">BURPS1106A_A1000</name>
</gene>
<evidence type="ECO:0000256" key="1">
    <source>
        <dbReference type="SAM" id="MobiDB-lite"/>
    </source>
</evidence>
<dbReference type="KEGG" id="bpl:BURPS1106A_A1000"/>
<dbReference type="HOGENOM" id="CLU_2407626_0_0_4"/>
<protein>
    <submittedName>
        <fullName evidence="2">ETS-related transcription factor ERF</fullName>
    </submittedName>
</protein>
<feature type="region of interest" description="Disordered" evidence="1">
    <location>
        <begin position="62"/>
        <end position="92"/>
    </location>
</feature>
<dbReference type="AlphaFoldDB" id="A3P3X6"/>
<accession>A3P3X6</accession>
<dbReference type="EMBL" id="CP000573">
    <property type="protein sequence ID" value="ABN94611.1"/>
    <property type="molecule type" value="Genomic_DNA"/>
</dbReference>
<evidence type="ECO:0000313" key="3">
    <source>
        <dbReference type="Proteomes" id="UP000006738"/>
    </source>
</evidence>
<reference evidence="3" key="1">
    <citation type="submission" date="2007-02" db="EMBL/GenBank/DDBJ databases">
        <authorList>
            <person name="DeShazer D."/>
            <person name="Woods D.E."/>
            <person name="Nierman W.C."/>
        </authorList>
    </citation>
    <scope>NUCLEOTIDE SEQUENCE [LARGE SCALE GENOMIC DNA]</scope>
    <source>
        <strain evidence="3">1106a</strain>
    </source>
</reference>
<feature type="region of interest" description="Disordered" evidence="1">
    <location>
        <begin position="1"/>
        <end position="45"/>
    </location>
</feature>
<organism evidence="2 3">
    <name type="scientific">Burkholderia pseudomallei (strain 1106a)</name>
    <dbReference type="NCBI Taxonomy" id="357348"/>
    <lineage>
        <taxon>Bacteria</taxon>
        <taxon>Pseudomonadati</taxon>
        <taxon>Pseudomonadota</taxon>
        <taxon>Betaproteobacteria</taxon>
        <taxon>Burkholderiales</taxon>
        <taxon>Burkholderiaceae</taxon>
        <taxon>Burkholderia</taxon>
        <taxon>pseudomallei group</taxon>
    </lineage>
</organism>
<evidence type="ECO:0000313" key="2">
    <source>
        <dbReference type="EMBL" id="ABN94611.1"/>
    </source>
</evidence>